<gene>
    <name evidence="2" type="ORF">MYCFIDRAFT_179059</name>
</gene>
<protein>
    <recommendedName>
        <fullName evidence="1">BTB domain-containing protein</fullName>
    </recommendedName>
</protein>
<sequence length="282" mass="31836">MIAVPAGRSISRLYCDSDQECRARAASGPAARPLASTSQHPHLTYIATSTHIETAFDSTAMATNTEGLAVPARFISRLASTFDTENGTDLAIICGSARWRVHKTILCQHSLDELNLVPPFQEATKKELELPDDSEHGMKMLLKYMYSFDYVPEHSGHSYVAPREKPGHLWDIPTHMEVIRLADKYDMTELLKIVVDYPGQDCDDYAGCQMVLDVMEDAYSGDWPDCLREEVVKVVLNNLKMYCDEEEEDDIDFFGMAERVPKLLVHVMRAGKLTTRKQLSDW</sequence>
<dbReference type="RefSeq" id="XP_007931367.1">
    <property type="nucleotide sequence ID" value="XM_007933176.1"/>
</dbReference>
<dbReference type="GeneID" id="19334042"/>
<dbReference type="InterPro" id="IPR011333">
    <property type="entry name" value="SKP1/BTB/POZ_sf"/>
</dbReference>
<keyword evidence="3" id="KW-1185">Reference proteome</keyword>
<dbReference type="CDD" id="cd18186">
    <property type="entry name" value="BTB_POZ_ZBTB_KLHL-like"/>
    <property type="match status" value="1"/>
</dbReference>
<dbReference type="SMART" id="SM00225">
    <property type="entry name" value="BTB"/>
    <property type="match status" value="1"/>
</dbReference>
<dbReference type="InterPro" id="IPR000210">
    <property type="entry name" value="BTB/POZ_dom"/>
</dbReference>
<dbReference type="Proteomes" id="UP000016932">
    <property type="component" value="Unassembled WGS sequence"/>
</dbReference>
<dbReference type="PROSITE" id="PS50097">
    <property type="entry name" value="BTB"/>
    <property type="match status" value="1"/>
</dbReference>
<dbReference type="SUPFAM" id="SSF54695">
    <property type="entry name" value="POZ domain"/>
    <property type="match status" value="1"/>
</dbReference>
<dbReference type="PANTHER" id="PTHR47843:SF5">
    <property type="entry name" value="BTB_POZ DOMAIN PROTEIN"/>
    <property type="match status" value="1"/>
</dbReference>
<dbReference type="PANTHER" id="PTHR47843">
    <property type="entry name" value="BTB DOMAIN-CONTAINING PROTEIN-RELATED"/>
    <property type="match status" value="1"/>
</dbReference>
<dbReference type="AlphaFoldDB" id="M2YIE4"/>
<evidence type="ECO:0000313" key="2">
    <source>
        <dbReference type="EMBL" id="EME77545.1"/>
    </source>
</evidence>
<organism evidence="2 3">
    <name type="scientific">Pseudocercospora fijiensis (strain CIRAD86)</name>
    <name type="common">Black leaf streak disease fungus</name>
    <name type="synonym">Mycosphaerella fijiensis</name>
    <dbReference type="NCBI Taxonomy" id="383855"/>
    <lineage>
        <taxon>Eukaryota</taxon>
        <taxon>Fungi</taxon>
        <taxon>Dikarya</taxon>
        <taxon>Ascomycota</taxon>
        <taxon>Pezizomycotina</taxon>
        <taxon>Dothideomycetes</taxon>
        <taxon>Dothideomycetidae</taxon>
        <taxon>Mycosphaerellales</taxon>
        <taxon>Mycosphaerellaceae</taxon>
        <taxon>Pseudocercospora</taxon>
    </lineage>
</organism>
<dbReference type="KEGG" id="pfj:MYCFIDRAFT_179059"/>
<dbReference type="HOGENOM" id="CLU_987401_0_0_1"/>
<proteinExistence type="predicted"/>
<accession>M2YIE4</accession>
<dbReference type="OrthoDB" id="6359816at2759"/>
<dbReference type="VEuPathDB" id="FungiDB:MYCFIDRAFT_179059"/>
<evidence type="ECO:0000313" key="3">
    <source>
        <dbReference type="Proteomes" id="UP000016932"/>
    </source>
</evidence>
<dbReference type="eggNOG" id="ENOG502RPG9">
    <property type="taxonomic scope" value="Eukaryota"/>
</dbReference>
<dbReference type="EMBL" id="KB446564">
    <property type="protein sequence ID" value="EME77545.1"/>
    <property type="molecule type" value="Genomic_DNA"/>
</dbReference>
<feature type="domain" description="BTB" evidence="1">
    <location>
        <begin position="88"/>
        <end position="147"/>
    </location>
</feature>
<reference evidence="2 3" key="1">
    <citation type="journal article" date="2012" name="PLoS Pathog.">
        <title>Diverse lifestyles and strategies of plant pathogenesis encoded in the genomes of eighteen Dothideomycetes fungi.</title>
        <authorList>
            <person name="Ohm R.A."/>
            <person name="Feau N."/>
            <person name="Henrissat B."/>
            <person name="Schoch C.L."/>
            <person name="Horwitz B.A."/>
            <person name="Barry K.W."/>
            <person name="Condon B.J."/>
            <person name="Copeland A.C."/>
            <person name="Dhillon B."/>
            <person name="Glaser F."/>
            <person name="Hesse C.N."/>
            <person name="Kosti I."/>
            <person name="LaButti K."/>
            <person name="Lindquist E.A."/>
            <person name="Lucas S."/>
            <person name="Salamov A.A."/>
            <person name="Bradshaw R.E."/>
            <person name="Ciuffetti L."/>
            <person name="Hamelin R.C."/>
            <person name="Kema G.H.J."/>
            <person name="Lawrence C."/>
            <person name="Scott J.A."/>
            <person name="Spatafora J.W."/>
            <person name="Turgeon B.G."/>
            <person name="de Wit P.J.G.M."/>
            <person name="Zhong S."/>
            <person name="Goodwin S.B."/>
            <person name="Grigoriev I.V."/>
        </authorList>
    </citation>
    <scope>NUCLEOTIDE SEQUENCE [LARGE SCALE GENOMIC DNA]</scope>
    <source>
        <strain evidence="2 3">CIRAD86</strain>
    </source>
</reference>
<dbReference type="Pfam" id="PF00651">
    <property type="entry name" value="BTB"/>
    <property type="match status" value="1"/>
</dbReference>
<evidence type="ECO:0000259" key="1">
    <source>
        <dbReference type="PROSITE" id="PS50097"/>
    </source>
</evidence>
<name>M2YIE4_PSEFD</name>
<dbReference type="Gene3D" id="3.30.710.10">
    <property type="entry name" value="Potassium Channel Kv1.1, Chain A"/>
    <property type="match status" value="1"/>
</dbReference>